<protein>
    <submittedName>
        <fullName evidence="1">Uncharacterized protein</fullName>
    </submittedName>
</protein>
<accession>A0ABW5Y3R8</accession>
<evidence type="ECO:0000313" key="2">
    <source>
        <dbReference type="Proteomes" id="UP001597568"/>
    </source>
</evidence>
<reference evidence="2" key="1">
    <citation type="journal article" date="2019" name="Int. J. Syst. Evol. Microbiol.">
        <title>The Global Catalogue of Microorganisms (GCM) 10K type strain sequencing project: providing services to taxonomists for standard genome sequencing and annotation.</title>
        <authorList>
            <consortium name="The Broad Institute Genomics Platform"/>
            <consortium name="The Broad Institute Genome Sequencing Center for Infectious Disease"/>
            <person name="Wu L."/>
            <person name="Ma J."/>
        </authorList>
    </citation>
    <scope>NUCLEOTIDE SEQUENCE [LARGE SCALE GENOMIC DNA]</scope>
    <source>
        <strain evidence="2">KCTC 33522</strain>
    </source>
</reference>
<name>A0ABW5Y3R8_9BACL</name>
<dbReference type="RefSeq" id="WP_380148648.1">
    <property type="nucleotide sequence ID" value="NZ_JBHUOR010000132.1"/>
</dbReference>
<keyword evidence="2" id="KW-1185">Reference proteome</keyword>
<organism evidence="1 2">
    <name type="scientific">Kurthia populi</name>
    <dbReference type="NCBI Taxonomy" id="1562132"/>
    <lineage>
        <taxon>Bacteria</taxon>
        <taxon>Bacillati</taxon>
        <taxon>Bacillota</taxon>
        <taxon>Bacilli</taxon>
        <taxon>Bacillales</taxon>
        <taxon>Caryophanaceae</taxon>
        <taxon>Kurthia</taxon>
    </lineage>
</organism>
<comment type="caution">
    <text evidence="1">The sequence shown here is derived from an EMBL/GenBank/DDBJ whole genome shotgun (WGS) entry which is preliminary data.</text>
</comment>
<dbReference type="Proteomes" id="UP001597568">
    <property type="component" value="Unassembled WGS sequence"/>
</dbReference>
<sequence length="191" mass="22619">MKCQIYQSSLNEWKPTLFHLNSKDAYVYELAFPDTEKLPFEVIEVVMKQSQSFPLYVYLETSESFVELFDDLRLQYDITYYKKTRAKDRWKIMFKINDSQQFQGMSPLVELLSNMEDLVFWSTNKQQFLTRNRWQGSGVHVNLEESETLYYLPNAGTALAIFSKNTSFSTTEKVRALLPQKGLFDKKLYNY</sequence>
<gene>
    <name evidence="1" type="ORF">ACFSY7_15930</name>
</gene>
<dbReference type="EMBL" id="JBHUOR010000132">
    <property type="protein sequence ID" value="MFD2869982.1"/>
    <property type="molecule type" value="Genomic_DNA"/>
</dbReference>
<evidence type="ECO:0000313" key="1">
    <source>
        <dbReference type="EMBL" id="MFD2869982.1"/>
    </source>
</evidence>
<proteinExistence type="predicted"/>